<feature type="transmembrane region" description="Helical" evidence="9">
    <location>
        <begin position="127"/>
        <end position="147"/>
    </location>
</feature>
<feature type="domain" description="CN hydrolase" evidence="10">
    <location>
        <begin position="238"/>
        <end position="507"/>
    </location>
</feature>
<evidence type="ECO:0000256" key="2">
    <source>
        <dbReference type="ARBA" id="ARBA00010065"/>
    </source>
</evidence>
<dbReference type="Gene3D" id="3.60.110.10">
    <property type="entry name" value="Carbon-nitrogen hydrolase"/>
    <property type="match status" value="1"/>
</dbReference>
<dbReference type="RefSeq" id="WP_243844211.1">
    <property type="nucleotide sequence ID" value="NZ_JAASRN010000004.1"/>
</dbReference>
<feature type="transmembrane region" description="Helical" evidence="9">
    <location>
        <begin position="98"/>
        <end position="120"/>
    </location>
</feature>
<dbReference type="EC" id="2.3.1.269" evidence="9"/>
<keyword evidence="5 9" id="KW-0812">Transmembrane</keyword>
<dbReference type="InterPro" id="IPR004563">
    <property type="entry name" value="Apolipo_AcylTrfase"/>
</dbReference>
<feature type="transmembrane region" description="Helical" evidence="9">
    <location>
        <begin position="46"/>
        <end position="62"/>
    </location>
</feature>
<feature type="transmembrane region" description="Helical" evidence="9">
    <location>
        <begin position="21"/>
        <end position="40"/>
    </location>
</feature>
<evidence type="ECO:0000259" key="10">
    <source>
        <dbReference type="PROSITE" id="PS50263"/>
    </source>
</evidence>
<dbReference type="Pfam" id="PF20154">
    <property type="entry name" value="LNT_N"/>
    <property type="match status" value="1"/>
</dbReference>
<reference evidence="11 12" key="1">
    <citation type="submission" date="2020-03" db="EMBL/GenBank/DDBJ databases">
        <title>Genomic Encyclopedia of Type Strains, Phase IV (KMG-IV): sequencing the most valuable type-strain genomes for metagenomic binning, comparative biology and taxonomic classification.</title>
        <authorList>
            <person name="Goeker M."/>
        </authorList>
    </citation>
    <scope>NUCLEOTIDE SEQUENCE [LARGE SCALE GENOMIC DNA]</scope>
    <source>
        <strain evidence="11 12">DSM 5718</strain>
    </source>
</reference>
<keyword evidence="7 9" id="KW-0472">Membrane</keyword>
<comment type="function">
    <text evidence="9">Catalyzes the phospholipid dependent N-acylation of the N-terminal cysteine of apolipoprotein, the last step in lipoprotein maturation.</text>
</comment>
<dbReference type="SUPFAM" id="SSF56317">
    <property type="entry name" value="Carbon-nitrogen hydrolase"/>
    <property type="match status" value="1"/>
</dbReference>
<evidence type="ECO:0000256" key="3">
    <source>
        <dbReference type="ARBA" id="ARBA00022475"/>
    </source>
</evidence>
<dbReference type="PROSITE" id="PS50263">
    <property type="entry name" value="CN_HYDROLASE"/>
    <property type="match status" value="1"/>
</dbReference>
<dbReference type="PANTHER" id="PTHR38686">
    <property type="entry name" value="APOLIPOPROTEIN N-ACYLTRANSFERASE"/>
    <property type="match status" value="1"/>
</dbReference>
<evidence type="ECO:0000256" key="9">
    <source>
        <dbReference type="HAMAP-Rule" id="MF_01148"/>
    </source>
</evidence>
<evidence type="ECO:0000256" key="1">
    <source>
        <dbReference type="ARBA" id="ARBA00004651"/>
    </source>
</evidence>
<evidence type="ECO:0000256" key="7">
    <source>
        <dbReference type="ARBA" id="ARBA00023136"/>
    </source>
</evidence>
<dbReference type="EMBL" id="JAASRN010000004">
    <property type="protein sequence ID" value="NIK74642.1"/>
    <property type="molecule type" value="Genomic_DNA"/>
</dbReference>
<name>A0A846MTI7_9BACT</name>
<feature type="transmembrane region" description="Helical" evidence="9">
    <location>
        <begin position="167"/>
        <end position="192"/>
    </location>
</feature>
<evidence type="ECO:0000256" key="6">
    <source>
        <dbReference type="ARBA" id="ARBA00022989"/>
    </source>
</evidence>
<dbReference type="InterPro" id="IPR045378">
    <property type="entry name" value="LNT_N"/>
</dbReference>
<dbReference type="UniPathway" id="UPA00666"/>
<gene>
    <name evidence="9" type="primary">lnt</name>
    <name evidence="11" type="ORF">FHS56_002171</name>
</gene>
<keyword evidence="6 9" id="KW-1133">Transmembrane helix</keyword>
<dbReference type="NCBIfam" id="TIGR00546">
    <property type="entry name" value="lnt"/>
    <property type="match status" value="1"/>
</dbReference>
<keyword evidence="12" id="KW-1185">Reference proteome</keyword>
<sequence>MNSTATDKSSMKQSVVTKMPLLHAYAYAALSALLLSMAWYVPYLHLSIFLAFVPLLLLLRAYRMKLLTAKHLLAASYVAFLLWNVATTWWIWNASAGGAVGAWLANALLMCLPMAVAASVARKAEPLYVHLVWVLAYLSFEYFHLNWELSWPWLQLGNAFALAPAWVQWYEFTGVLGGSLWVLLTNLLTLHIFTSRLPHNRRVYAFYSFLLIALPIGISYWLGARYKEKGTAIEIVVMQPNIDPYQEKFPDSPHFIPFVEQIRRFMDLSQQQITPNTRLILWPETAIDDALWEENIHQYAVIRQLKNFMGRYAQVGLITGLTTARFYKNELPPVTARYQEGLGYYDVFNTAMFLKQDTLAFYHKSKLVPMVEAMPYPAVFRWLSGLVIDLGGTSGGYGKQAERTIFVDGDARYAPIICFESVFGEYVGEYVNKGANLLCIITNDGWWGDTPGYKQHMRYACLRAIEHRRAIARCANTGISAFISAKGEVLQATPYWVPTAIRGSLRLNNERTFYSRYGDYLGRLAAFVLIALWLSLWVRHWRFSSLTKKKQS</sequence>
<dbReference type="Pfam" id="PF00795">
    <property type="entry name" value="CN_hydrolase"/>
    <property type="match status" value="1"/>
</dbReference>
<dbReference type="GO" id="GO:0016410">
    <property type="term" value="F:N-acyltransferase activity"/>
    <property type="evidence" value="ECO:0007669"/>
    <property type="project" value="UniProtKB-UniRule"/>
</dbReference>
<dbReference type="InterPro" id="IPR003010">
    <property type="entry name" value="C-N_Hydrolase"/>
</dbReference>
<dbReference type="InterPro" id="IPR036526">
    <property type="entry name" value="C-N_Hydrolase_sf"/>
</dbReference>
<dbReference type="Proteomes" id="UP000537126">
    <property type="component" value="Unassembled WGS sequence"/>
</dbReference>
<organism evidence="11 12">
    <name type="scientific">Thermonema lapsum</name>
    <dbReference type="NCBI Taxonomy" id="28195"/>
    <lineage>
        <taxon>Bacteria</taxon>
        <taxon>Pseudomonadati</taxon>
        <taxon>Bacteroidota</taxon>
        <taxon>Cytophagia</taxon>
        <taxon>Cytophagales</taxon>
        <taxon>Thermonemataceae</taxon>
        <taxon>Thermonema</taxon>
    </lineage>
</organism>
<comment type="catalytic activity">
    <reaction evidence="9">
        <text>N-terminal S-1,2-diacyl-sn-glyceryl-L-cysteinyl-[lipoprotein] + a glycerophospholipid = N-acyl-S-1,2-diacyl-sn-glyceryl-L-cysteinyl-[lipoprotein] + a 2-acyl-sn-glycero-3-phospholipid + H(+)</text>
        <dbReference type="Rhea" id="RHEA:48228"/>
        <dbReference type="Rhea" id="RHEA-COMP:14681"/>
        <dbReference type="Rhea" id="RHEA-COMP:14684"/>
        <dbReference type="ChEBI" id="CHEBI:15378"/>
        <dbReference type="ChEBI" id="CHEBI:136912"/>
        <dbReference type="ChEBI" id="CHEBI:140656"/>
        <dbReference type="ChEBI" id="CHEBI:140657"/>
        <dbReference type="ChEBI" id="CHEBI:140660"/>
        <dbReference type="EC" id="2.3.1.269"/>
    </reaction>
</comment>
<protein>
    <recommendedName>
        <fullName evidence="9">Apolipoprotein N-acyltransferase</fullName>
        <shortName evidence="9">ALP N-acyltransferase</shortName>
        <ecNumber evidence="9">2.3.1.269</ecNumber>
    </recommendedName>
</protein>
<evidence type="ECO:0000313" key="11">
    <source>
        <dbReference type="EMBL" id="NIK74642.1"/>
    </source>
</evidence>
<evidence type="ECO:0000256" key="5">
    <source>
        <dbReference type="ARBA" id="ARBA00022692"/>
    </source>
</evidence>
<keyword evidence="4 9" id="KW-0808">Transferase</keyword>
<dbReference type="CDD" id="cd07571">
    <property type="entry name" value="ALP_N-acyl_transferase"/>
    <property type="match status" value="1"/>
</dbReference>
<dbReference type="PANTHER" id="PTHR38686:SF1">
    <property type="entry name" value="APOLIPOPROTEIN N-ACYLTRANSFERASE"/>
    <property type="match status" value="1"/>
</dbReference>
<feature type="transmembrane region" description="Helical" evidence="9">
    <location>
        <begin position="204"/>
        <end position="223"/>
    </location>
</feature>
<evidence type="ECO:0000313" key="12">
    <source>
        <dbReference type="Proteomes" id="UP000537126"/>
    </source>
</evidence>
<feature type="transmembrane region" description="Helical" evidence="9">
    <location>
        <begin position="520"/>
        <end position="538"/>
    </location>
</feature>
<dbReference type="GO" id="GO:0042158">
    <property type="term" value="P:lipoprotein biosynthetic process"/>
    <property type="evidence" value="ECO:0007669"/>
    <property type="project" value="UniProtKB-UniRule"/>
</dbReference>
<comment type="subcellular location">
    <subcellularLocation>
        <location evidence="1 9">Cell membrane</location>
        <topology evidence="1 9">Multi-pass membrane protein</topology>
    </subcellularLocation>
</comment>
<comment type="caution">
    <text evidence="11">The sequence shown here is derived from an EMBL/GenBank/DDBJ whole genome shotgun (WGS) entry which is preliminary data.</text>
</comment>
<feature type="transmembrane region" description="Helical" evidence="9">
    <location>
        <begin position="74"/>
        <end position="92"/>
    </location>
</feature>
<evidence type="ECO:0000256" key="8">
    <source>
        <dbReference type="ARBA" id="ARBA00023315"/>
    </source>
</evidence>
<dbReference type="GO" id="GO:0005886">
    <property type="term" value="C:plasma membrane"/>
    <property type="evidence" value="ECO:0007669"/>
    <property type="project" value="UniProtKB-SubCell"/>
</dbReference>
<keyword evidence="8 9" id="KW-0012">Acyltransferase</keyword>
<accession>A0A846MTI7</accession>
<keyword evidence="3 9" id="KW-1003">Cell membrane</keyword>
<evidence type="ECO:0000256" key="4">
    <source>
        <dbReference type="ARBA" id="ARBA00022679"/>
    </source>
</evidence>
<keyword evidence="11" id="KW-0449">Lipoprotein</keyword>
<comment type="pathway">
    <text evidence="9">Protein modification; lipoprotein biosynthesis (N-acyl transfer).</text>
</comment>
<comment type="similarity">
    <text evidence="2 9">Belongs to the CN hydrolase family. Apolipoprotein N-acyltransferase subfamily.</text>
</comment>
<proteinExistence type="inferred from homology"/>
<dbReference type="HAMAP" id="MF_01148">
    <property type="entry name" value="Lnt"/>
    <property type="match status" value="1"/>
</dbReference>
<dbReference type="AlphaFoldDB" id="A0A846MTI7"/>